<feature type="compositionally biased region" description="Basic and acidic residues" evidence="1">
    <location>
        <begin position="294"/>
        <end position="303"/>
    </location>
</feature>
<evidence type="ECO:0000259" key="2">
    <source>
        <dbReference type="Pfam" id="PF08588"/>
    </source>
</evidence>
<sequence>MFSTTTTRPQNHRLKITAGTSYDPSTHQTITVNSPSPLHLENTHLSTNLWVRIKDYTGHPTTSPPTSRYFTHPPFTKNLYSLTFTFTPTTHPINGNNLLFGNDFDHPIRSYLPPGFNTALKIVKSTLDPSLEGDAYADKPYLYSPGLASWNQFSVGGFGEGGDGVWGADEDVIVTEGGVGDGVDVRKGYDMPESASSRRSYFLSEEKRKEFVFEEGRRYGVEFGNGFLDFNEFAIRIPGISFRIGKYVSEKNNVLRYVLKDRGTGEVYLVVCFTVVLDEDRKNGKDGDNEENAEEAKGGRDGNEVDGVD</sequence>
<comment type="caution">
    <text evidence="3">The sequence shown here is derived from an EMBL/GenBank/DDBJ whole genome shotgun (WGS) entry which is preliminary data.</text>
</comment>
<dbReference type="Pfam" id="PF08588">
    <property type="entry name" value="Duc1"/>
    <property type="match status" value="1"/>
</dbReference>
<keyword evidence="4" id="KW-1185">Reference proteome</keyword>
<feature type="region of interest" description="Disordered" evidence="1">
    <location>
        <begin position="281"/>
        <end position="309"/>
    </location>
</feature>
<gene>
    <name evidence="3" type="ORF">BO94DRAFT_539729</name>
</gene>
<name>A0A317V9X0_9EURO</name>
<evidence type="ECO:0000313" key="3">
    <source>
        <dbReference type="EMBL" id="PWY70865.1"/>
    </source>
</evidence>
<dbReference type="PANTHER" id="PTHR34826">
    <property type="entry name" value="UPF0590 PROTEIN C409.17C"/>
    <property type="match status" value="1"/>
</dbReference>
<dbReference type="AlphaFoldDB" id="A0A317V9X0"/>
<dbReference type="STRING" id="1450535.A0A317V9X0"/>
<feature type="domain" description="Domain of unknown function at the cortex 1" evidence="2">
    <location>
        <begin position="13"/>
        <end position="276"/>
    </location>
</feature>
<dbReference type="RefSeq" id="XP_025462759.1">
    <property type="nucleotide sequence ID" value="XM_025612763.1"/>
</dbReference>
<reference evidence="3 4" key="1">
    <citation type="submission" date="2016-12" db="EMBL/GenBank/DDBJ databases">
        <title>The genomes of Aspergillus section Nigri reveals drivers in fungal speciation.</title>
        <authorList>
            <consortium name="DOE Joint Genome Institute"/>
            <person name="Vesth T.C."/>
            <person name="Nybo J."/>
            <person name="Theobald S."/>
            <person name="Brandl J."/>
            <person name="Frisvad J.C."/>
            <person name="Nielsen K.F."/>
            <person name="Lyhne E.K."/>
            <person name="Kogle M.E."/>
            <person name="Kuo A."/>
            <person name="Riley R."/>
            <person name="Clum A."/>
            <person name="Nolan M."/>
            <person name="Lipzen A."/>
            <person name="Salamov A."/>
            <person name="Henrissat B."/>
            <person name="Wiebenga A."/>
            <person name="De Vries R.P."/>
            <person name="Grigoriev I.V."/>
            <person name="Mortensen U.H."/>
            <person name="Andersen M.R."/>
            <person name="Baker S.E."/>
        </authorList>
    </citation>
    <scope>NUCLEOTIDE SEQUENCE [LARGE SCALE GENOMIC DNA]</scope>
    <source>
        <strain evidence="3 4">CBS 115572</strain>
    </source>
</reference>
<protein>
    <submittedName>
        <fullName evidence="3">DUF1769-domain-containing protein</fullName>
    </submittedName>
</protein>
<dbReference type="PANTHER" id="PTHR34826:SF2">
    <property type="entry name" value="UPF0590 PROTEIN C409.17C"/>
    <property type="match status" value="1"/>
</dbReference>
<evidence type="ECO:0000313" key="4">
    <source>
        <dbReference type="Proteomes" id="UP000246702"/>
    </source>
</evidence>
<dbReference type="EMBL" id="MSFK01000038">
    <property type="protein sequence ID" value="PWY70865.1"/>
    <property type="molecule type" value="Genomic_DNA"/>
</dbReference>
<proteinExistence type="predicted"/>
<dbReference type="Proteomes" id="UP000246702">
    <property type="component" value="Unassembled WGS sequence"/>
</dbReference>
<dbReference type="GeneID" id="37114906"/>
<accession>A0A317V9X0</accession>
<dbReference type="OrthoDB" id="2119945at2759"/>
<dbReference type="InterPro" id="IPR013897">
    <property type="entry name" value="Duc1"/>
</dbReference>
<evidence type="ECO:0000256" key="1">
    <source>
        <dbReference type="SAM" id="MobiDB-lite"/>
    </source>
</evidence>
<organism evidence="3 4">
    <name type="scientific">Aspergillus sclerotioniger CBS 115572</name>
    <dbReference type="NCBI Taxonomy" id="1450535"/>
    <lineage>
        <taxon>Eukaryota</taxon>
        <taxon>Fungi</taxon>
        <taxon>Dikarya</taxon>
        <taxon>Ascomycota</taxon>
        <taxon>Pezizomycotina</taxon>
        <taxon>Eurotiomycetes</taxon>
        <taxon>Eurotiomycetidae</taxon>
        <taxon>Eurotiales</taxon>
        <taxon>Aspergillaceae</taxon>
        <taxon>Aspergillus</taxon>
        <taxon>Aspergillus subgen. Circumdati</taxon>
    </lineage>
</organism>